<evidence type="ECO:0000313" key="3">
    <source>
        <dbReference type="Proteomes" id="UP000557204"/>
    </source>
</evidence>
<dbReference type="InterPro" id="IPR050228">
    <property type="entry name" value="Carboxylesterase_BioH"/>
</dbReference>
<dbReference type="InterPro" id="IPR029058">
    <property type="entry name" value="AB_hydrolase_fold"/>
</dbReference>
<dbReference type="GO" id="GO:0016787">
    <property type="term" value="F:hydrolase activity"/>
    <property type="evidence" value="ECO:0007669"/>
    <property type="project" value="UniProtKB-KW"/>
</dbReference>
<dbReference type="Gene3D" id="3.40.50.1820">
    <property type="entry name" value="alpha/beta hydrolase"/>
    <property type="match status" value="1"/>
</dbReference>
<keyword evidence="2" id="KW-0378">Hydrolase</keyword>
<dbReference type="EMBL" id="JABFAJ010000011">
    <property type="protein sequence ID" value="NNU27211.1"/>
    <property type="molecule type" value="Genomic_DNA"/>
</dbReference>
<reference evidence="2 3" key="1">
    <citation type="submission" date="2020-05" db="EMBL/GenBank/DDBJ databases">
        <title>Genome sequence of Isoptericola sp. JC619 isolated from Chilika lagoon, India.</title>
        <authorList>
            <person name="Kumar D."/>
            <person name="Appam K."/>
            <person name="Gandham S."/>
            <person name="Uppada J."/>
            <person name="Sasikala C."/>
            <person name="Venkata Ramana C."/>
        </authorList>
    </citation>
    <scope>NUCLEOTIDE SEQUENCE [LARGE SCALE GENOMIC DNA]</scope>
    <source>
        <strain evidence="2 3">JC619</strain>
    </source>
</reference>
<evidence type="ECO:0000259" key="1">
    <source>
        <dbReference type="Pfam" id="PF00561"/>
    </source>
</evidence>
<organism evidence="2 3">
    <name type="scientific">Isoptericola sediminis</name>
    <dbReference type="NCBI Taxonomy" id="2733572"/>
    <lineage>
        <taxon>Bacteria</taxon>
        <taxon>Bacillati</taxon>
        <taxon>Actinomycetota</taxon>
        <taxon>Actinomycetes</taxon>
        <taxon>Micrococcales</taxon>
        <taxon>Promicromonosporaceae</taxon>
        <taxon>Isoptericola</taxon>
    </lineage>
</organism>
<sequence>MSGTVRHEIDLPDGRVLVGHDTGGPDGAPVLVWHHGSPQSGELLAPVVRAASDRGIRVVSTARAGYGGSTRRPGRTVADAAADTGHLLDTIGVTACHAVGASGGGPHALALAARRPDLVRGVVTLAGIAPYDGTEDWFATMADDGGLRAALDGAAARQAYEETAEFDPTSFTDADVAMFSGPWGALGADAGRASESWPEGLVDDDVAFVRDWGVALADVAAPALVVQGGADRVVPRRHGRLLHGALPAGELWLRPHDGHISVLAALPAAVDWLRAHAA</sequence>
<dbReference type="Pfam" id="PF00561">
    <property type="entry name" value="Abhydrolase_1"/>
    <property type="match status" value="1"/>
</dbReference>
<name>A0A849K353_9MICO</name>
<proteinExistence type="predicted"/>
<dbReference type="Proteomes" id="UP000557204">
    <property type="component" value="Unassembled WGS sequence"/>
</dbReference>
<dbReference type="PRINTS" id="PR00111">
    <property type="entry name" value="ABHYDROLASE"/>
</dbReference>
<feature type="domain" description="AB hydrolase-1" evidence="1">
    <location>
        <begin position="29"/>
        <end position="262"/>
    </location>
</feature>
<dbReference type="PANTHER" id="PTHR43194">
    <property type="entry name" value="HYDROLASE ALPHA/BETA FOLD FAMILY"/>
    <property type="match status" value="1"/>
</dbReference>
<protein>
    <submittedName>
        <fullName evidence="2">Alpha/beta fold hydrolase</fullName>
    </submittedName>
</protein>
<dbReference type="PANTHER" id="PTHR43194:SF2">
    <property type="entry name" value="PEROXISOMAL MEMBRANE PROTEIN LPX1"/>
    <property type="match status" value="1"/>
</dbReference>
<dbReference type="SUPFAM" id="SSF53474">
    <property type="entry name" value="alpha/beta-Hydrolases"/>
    <property type="match status" value="1"/>
</dbReference>
<evidence type="ECO:0000313" key="2">
    <source>
        <dbReference type="EMBL" id="NNU27211.1"/>
    </source>
</evidence>
<accession>A0A849K353</accession>
<dbReference type="InterPro" id="IPR000073">
    <property type="entry name" value="AB_hydrolase_1"/>
</dbReference>
<gene>
    <name evidence="2" type="ORF">HLI28_06605</name>
</gene>
<dbReference type="RefSeq" id="WP_171246707.1">
    <property type="nucleotide sequence ID" value="NZ_JABFAJ010000011.1"/>
</dbReference>
<keyword evidence="3" id="KW-1185">Reference proteome</keyword>
<comment type="caution">
    <text evidence="2">The sequence shown here is derived from an EMBL/GenBank/DDBJ whole genome shotgun (WGS) entry which is preliminary data.</text>
</comment>
<dbReference type="AlphaFoldDB" id="A0A849K353"/>